<evidence type="ECO:0000256" key="2">
    <source>
        <dbReference type="ARBA" id="ARBA00004948"/>
    </source>
</evidence>
<evidence type="ECO:0000259" key="12">
    <source>
        <dbReference type="Pfam" id="PF09084"/>
    </source>
</evidence>
<comment type="pathway">
    <text evidence="2">Cofactor biosynthesis; thiamine diphosphate biosynthesis.</text>
</comment>
<keyword evidence="14" id="KW-1185">Reference proteome</keyword>
<dbReference type="InterPro" id="IPR015168">
    <property type="entry name" value="SsuA/THI5"/>
</dbReference>
<comment type="catalytic activity">
    <reaction evidence="11">
        <text>N(6)-(pyridoxal phosphate)-L-lysyl-[4-amino-5-hydroxymethyl-2-methylpyrimidine phosphate synthase] + L-histidyl-[4-amino-5-hydroxymethyl-2-methylpyrimidine phosphate synthase] + 2 Fe(3+) + 4 H2O = L-lysyl-[4-amino-5-hydroxymethyl-2-methylpyrimidine phosphate synthase] + (2S)-2-amino-5-hydroxy-4-oxopentanoyl-[4-amino-5-hydroxymethyl-2-methylpyrimidine phosphate synthase] + 4-amino-2-methyl-5-(phosphooxymethyl)pyrimidine + 3-oxopropanoate + 2 Fe(2+) + 2 H(+)</text>
        <dbReference type="Rhea" id="RHEA:65756"/>
        <dbReference type="Rhea" id="RHEA-COMP:16892"/>
        <dbReference type="Rhea" id="RHEA-COMP:16893"/>
        <dbReference type="Rhea" id="RHEA-COMP:16894"/>
        <dbReference type="Rhea" id="RHEA-COMP:16895"/>
        <dbReference type="ChEBI" id="CHEBI:15377"/>
        <dbReference type="ChEBI" id="CHEBI:15378"/>
        <dbReference type="ChEBI" id="CHEBI:29033"/>
        <dbReference type="ChEBI" id="CHEBI:29034"/>
        <dbReference type="ChEBI" id="CHEBI:29969"/>
        <dbReference type="ChEBI" id="CHEBI:29979"/>
        <dbReference type="ChEBI" id="CHEBI:33190"/>
        <dbReference type="ChEBI" id="CHEBI:58354"/>
        <dbReference type="ChEBI" id="CHEBI:143915"/>
        <dbReference type="ChEBI" id="CHEBI:157692"/>
    </reaction>
    <physiologicalReaction direction="left-to-right" evidence="11">
        <dbReference type="Rhea" id="RHEA:65757"/>
    </physiologicalReaction>
</comment>
<keyword evidence="9" id="KW-0408">Iron</keyword>
<accession>A0ABU1AFE0</accession>
<gene>
    <name evidence="13" type="ORF">QEH59_03170</name>
</gene>
<evidence type="ECO:0000256" key="9">
    <source>
        <dbReference type="ARBA" id="ARBA00023004"/>
    </source>
</evidence>
<keyword evidence="5" id="KW-0808">Transferase</keyword>
<comment type="similarity">
    <text evidence="3">Belongs to the NMT1/THI5 family.</text>
</comment>
<evidence type="ECO:0000256" key="1">
    <source>
        <dbReference type="ARBA" id="ARBA00003469"/>
    </source>
</evidence>
<protein>
    <recommendedName>
        <fullName evidence="10">Thiamine pyrimidine synthase</fullName>
    </recommendedName>
</protein>
<evidence type="ECO:0000256" key="7">
    <source>
        <dbReference type="ARBA" id="ARBA00022898"/>
    </source>
</evidence>
<dbReference type="RefSeq" id="WP_308951457.1">
    <property type="nucleotide sequence ID" value="NZ_JARXIC010000003.1"/>
</dbReference>
<evidence type="ECO:0000256" key="6">
    <source>
        <dbReference type="ARBA" id="ARBA00022723"/>
    </source>
</evidence>
<reference evidence="13 14" key="1">
    <citation type="submission" date="2023-04" db="EMBL/GenBank/DDBJ databases">
        <title>A novel bacteria isolated from coastal sediment.</title>
        <authorList>
            <person name="Liu X.-J."/>
            <person name="Du Z.-J."/>
        </authorList>
    </citation>
    <scope>NUCLEOTIDE SEQUENCE [LARGE SCALE GENOMIC DNA]</scope>
    <source>
        <strain evidence="13 14">SDUM461004</strain>
    </source>
</reference>
<evidence type="ECO:0000256" key="11">
    <source>
        <dbReference type="ARBA" id="ARBA00048179"/>
    </source>
</evidence>
<name>A0ABU1AFE0_9BACT</name>
<comment type="subunit">
    <text evidence="4">Homodimer.</text>
</comment>
<evidence type="ECO:0000256" key="3">
    <source>
        <dbReference type="ARBA" id="ARBA00009406"/>
    </source>
</evidence>
<organism evidence="13 14">
    <name type="scientific">Thalassobacterium sedimentorum</name>
    <dbReference type="NCBI Taxonomy" id="3041258"/>
    <lineage>
        <taxon>Bacteria</taxon>
        <taxon>Pseudomonadati</taxon>
        <taxon>Verrucomicrobiota</taxon>
        <taxon>Opitutia</taxon>
        <taxon>Puniceicoccales</taxon>
        <taxon>Coraliomargaritaceae</taxon>
        <taxon>Thalassobacterium</taxon>
    </lineage>
</organism>
<keyword evidence="7" id="KW-0663">Pyridoxal phosphate</keyword>
<evidence type="ECO:0000256" key="4">
    <source>
        <dbReference type="ARBA" id="ARBA00011738"/>
    </source>
</evidence>
<keyword evidence="6" id="KW-0479">Metal-binding</keyword>
<dbReference type="SUPFAM" id="SSF53850">
    <property type="entry name" value="Periplasmic binding protein-like II"/>
    <property type="match status" value="1"/>
</dbReference>
<dbReference type="InterPro" id="IPR027939">
    <property type="entry name" value="NMT1/THI5"/>
</dbReference>
<dbReference type="Proteomes" id="UP001243717">
    <property type="component" value="Unassembled WGS sequence"/>
</dbReference>
<sequence>MFPINKFEFFGAALALSTSLFCSCASSEKSANSPAVASVSELTPVRVQLDWIYNAQFAGLFQAVEQGYYADVGFEVSILPGVGADEIKLGDTREPVFSFGSTESNVLIGKVAEGADAVAIGAMFQDSPMGWMYLKEGPIESFEDLVNVRVGIHADGARVIALLLEQQGVDASGLETFAASYDPQQLLDGKADALQCYYIDEFVKLEQMVGDRAGVFLARDYGYRAYSQVMYTSGLTATEHPQVVADFLAATKRGWEYAFAHQEATIDLILSKYNPKLERDYQIRSLAKVEELMVPEPGALFRPMDPEVLKAGQAHLLKYDLIPEAVDIDALLVQQYLP</sequence>
<evidence type="ECO:0000313" key="14">
    <source>
        <dbReference type="Proteomes" id="UP001243717"/>
    </source>
</evidence>
<keyword evidence="8" id="KW-0784">Thiamine biosynthesis</keyword>
<comment type="function">
    <text evidence="1">Responsible for the formation of the pyrimidine heterocycle in the thiamine biosynthesis pathway. Catalyzes the formation of hydroxymethylpyrimidine phosphate (HMP-P) from histidine and pyridoxal phosphate (PLP). The protein uses PLP and the active site histidine to form HMP-P, generating an inactive enzyme. The enzyme can only undergo a single turnover, which suggests it is a suicide enzyme.</text>
</comment>
<proteinExistence type="inferred from homology"/>
<dbReference type="Pfam" id="PF09084">
    <property type="entry name" value="NMT1"/>
    <property type="match status" value="1"/>
</dbReference>
<dbReference type="EMBL" id="JARXIC010000003">
    <property type="protein sequence ID" value="MDQ8193409.1"/>
    <property type="molecule type" value="Genomic_DNA"/>
</dbReference>
<dbReference type="Gene3D" id="3.40.190.10">
    <property type="entry name" value="Periplasmic binding protein-like II"/>
    <property type="match status" value="2"/>
</dbReference>
<feature type="domain" description="SsuA/THI5-like" evidence="12">
    <location>
        <begin position="54"/>
        <end position="264"/>
    </location>
</feature>
<dbReference type="PROSITE" id="PS51257">
    <property type="entry name" value="PROKAR_LIPOPROTEIN"/>
    <property type="match status" value="1"/>
</dbReference>
<dbReference type="PANTHER" id="PTHR31528:SF1">
    <property type="entry name" value="4-AMINO-5-HYDROXYMETHYL-2-METHYLPYRIMIDINE PHOSPHATE SYNTHASE THI11-RELATED"/>
    <property type="match status" value="1"/>
</dbReference>
<evidence type="ECO:0000256" key="5">
    <source>
        <dbReference type="ARBA" id="ARBA00022679"/>
    </source>
</evidence>
<evidence type="ECO:0000256" key="8">
    <source>
        <dbReference type="ARBA" id="ARBA00022977"/>
    </source>
</evidence>
<evidence type="ECO:0000256" key="10">
    <source>
        <dbReference type="ARBA" id="ARBA00033171"/>
    </source>
</evidence>
<dbReference type="PANTHER" id="PTHR31528">
    <property type="entry name" value="4-AMINO-5-HYDROXYMETHYL-2-METHYLPYRIMIDINE PHOSPHATE SYNTHASE THI11-RELATED"/>
    <property type="match status" value="1"/>
</dbReference>
<comment type="caution">
    <text evidence="13">The sequence shown here is derived from an EMBL/GenBank/DDBJ whole genome shotgun (WGS) entry which is preliminary data.</text>
</comment>
<evidence type="ECO:0000313" key="13">
    <source>
        <dbReference type="EMBL" id="MDQ8193409.1"/>
    </source>
</evidence>